<dbReference type="SUPFAM" id="SSF55874">
    <property type="entry name" value="ATPase domain of HSP90 chaperone/DNA topoisomerase II/histidine kinase"/>
    <property type="match status" value="1"/>
</dbReference>
<dbReference type="Gene3D" id="1.20.5.1930">
    <property type="match status" value="1"/>
</dbReference>
<dbReference type="GO" id="GO:0016301">
    <property type="term" value="F:kinase activity"/>
    <property type="evidence" value="ECO:0007669"/>
    <property type="project" value="UniProtKB-KW"/>
</dbReference>
<feature type="transmembrane region" description="Helical" evidence="10">
    <location>
        <begin position="542"/>
        <end position="564"/>
    </location>
</feature>
<evidence type="ECO:0000256" key="7">
    <source>
        <dbReference type="ARBA" id="ARBA00022840"/>
    </source>
</evidence>
<name>A0ABT9R970_9ACTN</name>
<gene>
    <name evidence="12" type="ORF">J2S55_005060</name>
</gene>
<dbReference type="EMBL" id="JAUSRB010000002">
    <property type="protein sequence ID" value="MDP9865794.1"/>
    <property type="molecule type" value="Genomic_DNA"/>
</dbReference>
<dbReference type="EC" id="2.7.13.3" evidence="2"/>
<feature type="region of interest" description="Disordered" evidence="9">
    <location>
        <begin position="298"/>
        <end position="402"/>
    </location>
</feature>
<evidence type="ECO:0000256" key="6">
    <source>
        <dbReference type="ARBA" id="ARBA00022777"/>
    </source>
</evidence>
<dbReference type="Proteomes" id="UP001230426">
    <property type="component" value="Unassembled WGS sequence"/>
</dbReference>
<dbReference type="Pfam" id="PF07730">
    <property type="entry name" value="HisKA_3"/>
    <property type="match status" value="1"/>
</dbReference>
<sequence>MLIALGCAVLLTVLYALAVYGTAGPAAIGAVAAAPAVTLVAVMHGGSLQDSVGAGGLTAGGAAMAWATGRSHRRRRADRAALAAYRAAAEAVPRLAAITERDRLAAELHDVAAHRLTGIVVASAAALRLDDPVRAAEAVTHAADAGRQAVAELDRLCALDRRGRALALGDIDTLLVGRPGVTYHRTVATAPPELAAVAFRVVREALTNAMRYATGAAVHVRVEAVHDISATPAATGSVPAPATGPGIASVVAGPPAAEAATGRLVVTVTDDGGPATVSGLGTGTGLATLRRAVGALGGTLHAGPRLDPGSSPDSDPRTGRCPGPVSGPRTGRSAGPLPHRAPPYGPASAPETARTPPPPRGWTVQARLPLTAAPSPSPALGRPRPFPLLRHDDSRRDAHRHGRAAGWRGTAALDWALVVLAVALPAGAGLLHAEAPEPFATPASGALLSVLLVLHALPLRWRRELPWPSLAAAQSVLSAWLWCDAAGWTAPESAQLVLLCWWVELTLIYSVGAYGGRGWPAPLAVAALGAYPLVDGLTGPPVAVWATLTAALAVPTVAVWAAGVSVGGRRRRLRDAAALERDRLDRDAAAAARAERDRIAAGLRRTARSRAESAVRAADERRLDTVLTEARAGLTALRELLGELRDDPADDALPPVIAAISALAARSHAAVRYTGTRRPMPATVEVAAYRIAEAMLPGGVNGMSGTSGVNGVTVTVAYLPDGLALSGPAEARKVRATADAAGGTVTETEDGVRVWLPEVRPA</sequence>
<evidence type="ECO:0000259" key="11">
    <source>
        <dbReference type="Pfam" id="PF07730"/>
    </source>
</evidence>
<protein>
    <recommendedName>
        <fullName evidence="2">histidine kinase</fullName>
        <ecNumber evidence="2">2.7.13.3</ecNumber>
    </recommendedName>
</protein>
<keyword evidence="7" id="KW-0067">ATP-binding</keyword>
<dbReference type="PANTHER" id="PTHR24421:SF10">
    <property type="entry name" value="NITRATE_NITRITE SENSOR PROTEIN NARQ"/>
    <property type="match status" value="1"/>
</dbReference>
<evidence type="ECO:0000256" key="9">
    <source>
        <dbReference type="SAM" id="MobiDB-lite"/>
    </source>
</evidence>
<dbReference type="PANTHER" id="PTHR24421">
    <property type="entry name" value="NITRATE/NITRITE SENSOR PROTEIN NARX-RELATED"/>
    <property type="match status" value="1"/>
</dbReference>
<keyword evidence="10" id="KW-0472">Membrane</keyword>
<keyword evidence="10" id="KW-0812">Transmembrane</keyword>
<keyword evidence="6 12" id="KW-0418">Kinase</keyword>
<evidence type="ECO:0000256" key="2">
    <source>
        <dbReference type="ARBA" id="ARBA00012438"/>
    </source>
</evidence>
<keyword evidence="13" id="KW-1185">Reference proteome</keyword>
<reference evidence="12 13" key="1">
    <citation type="submission" date="2023-07" db="EMBL/GenBank/DDBJ databases">
        <title>Sequencing the genomes of 1000 actinobacteria strains.</title>
        <authorList>
            <person name="Klenk H.-P."/>
        </authorList>
    </citation>
    <scope>NUCLEOTIDE SEQUENCE [LARGE SCALE GENOMIC DNA]</scope>
    <source>
        <strain evidence="12 13">DSM 44109</strain>
    </source>
</reference>
<evidence type="ECO:0000256" key="4">
    <source>
        <dbReference type="ARBA" id="ARBA00022679"/>
    </source>
</evidence>
<keyword evidence="5" id="KW-0547">Nucleotide-binding</keyword>
<evidence type="ECO:0000256" key="3">
    <source>
        <dbReference type="ARBA" id="ARBA00022553"/>
    </source>
</evidence>
<comment type="catalytic activity">
    <reaction evidence="1">
        <text>ATP + protein L-histidine = ADP + protein N-phospho-L-histidine.</text>
        <dbReference type="EC" id="2.7.13.3"/>
    </reaction>
</comment>
<keyword evidence="4" id="KW-0808">Transferase</keyword>
<evidence type="ECO:0000256" key="10">
    <source>
        <dbReference type="SAM" id="Phobius"/>
    </source>
</evidence>
<keyword evidence="10" id="KW-1133">Transmembrane helix</keyword>
<evidence type="ECO:0000256" key="8">
    <source>
        <dbReference type="ARBA" id="ARBA00023012"/>
    </source>
</evidence>
<evidence type="ECO:0000256" key="5">
    <source>
        <dbReference type="ARBA" id="ARBA00022741"/>
    </source>
</evidence>
<feature type="compositionally biased region" description="Low complexity" evidence="9">
    <location>
        <begin position="366"/>
        <end position="380"/>
    </location>
</feature>
<feature type="domain" description="Signal transduction histidine kinase subgroup 3 dimerisation and phosphoacceptor" evidence="11">
    <location>
        <begin position="100"/>
        <end position="156"/>
    </location>
</feature>
<proteinExistence type="predicted"/>
<dbReference type="Gene3D" id="3.30.565.10">
    <property type="entry name" value="Histidine kinase-like ATPase, C-terminal domain"/>
    <property type="match status" value="1"/>
</dbReference>
<evidence type="ECO:0000313" key="13">
    <source>
        <dbReference type="Proteomes" id="UP001230426"/>
    </source>
</evidence>
<dbReference type="InterPro" id="IPR050482">
    <property type="entry name" value="Sensor_HK_TwoCompSys"/>
</dbReference>
<accession>A0ABT9R970</accession>
<evidence type="ECO:0000313" key="12">
    <source>
        <dbReference type="EMBL" id="MDP9865794.1"/>
    </source>
</evidence>
<comment type="caution">
    <text evidence="12">The sequence shown here is derived from an EMBL/GenBank/DDBJ whole genome shotgun (WGS) entry which is preliminary data.</text>
</comment>
<organism evidence="12 13">
    <name type="scientific">Streptosporangium brasiliense</name>
    <dbReference type="NCBI Taxonomy" id="47480"/>
    <lineage>
        <taxon>Bacteria</taxon>
        <taxon>Bacillati</taxon>
        <taxon>Actinomycetota</taxon>
        <taxon>Actinomycetes</taxon>
        <taxon>Streptosporangiales</taxon>
        <taxon>Streptosporangiaceae</taxon>
        <taxon>Streptosporangium</taxon>
    </lineage>
</organism>
<keyword evidence="3" id="KW-0597">Phosphoprotein</keyword>
<dbReference type="InterPro" id="IPR011712">
    <property type="entry name" value="Sig_transdc_His_kin_sub3_dim/P"/>
</dbReference>
<dbReference type="RefSeq" id="WP_306865608.1">
    <property type="nucleotide sequence ID" value="NZ_JAUSRB010000002.1"/>
</dbReference>
<evidence type="ECO:0000256" key="1">
    <source>
        <dbReference type="ARBA" id="ARBA00000085"/>
    </source>
</evidence>
<keyword evidence="8" id="KW-0902">Two-component regulatory system</keyword>
<dbReference type="InterPro" id="IPR036890">
    <property type="entry name" value="HATPase_C_sf"/>
</dbReference>